<evidence type="ECO:0000313" key="2">
    <source>
        <dbReference type="Proteomes" id="UP000095283"/>
    </source>
</evidence>
<organism evidence="2 3">
    <name type="scientific">Heterorhabditis bacteriophora</name>
    <name type="common">Entomopathogenic nematode worm</name>
    <dbReference type="NCBI Taxonomy" id="37862"/>
    <lineage>
        <taxon>Eukaryota</taxon>
        <taxon>Metazoa</taxon>
        <taxon>Ecdysozoa</taxon>
        <taxon>Nematoda</taxon>
        <taxon>Chromadorea</taxon>
        <taxon>Rhabditida</taxon>
        <taxon>Rhabditina</taxon>
        <taxon>Rhabditomorpha</taxon>
        <taxon>Strongyloidea</taxon>
        <taxon>Heterorhabditidae</taxon>
        <taxon>Heterorhabditis</taxon>
    </lineage>
</organism>
<keyword evidence="2" id="KW-1185">Reference proteome</keyword>
<feature type="signal peptide" evidence="1">
    <location>
        <begin position="1"/>
        <end position="17"/>
    </location>
</feature>
<dbReference type="Proteomes" id="UP000095283">
    <property type="component" value="Unplaced"/>
</dbReference>
<protein>
    <submittedName>
        <fullName evidence="3">G_PROTEIN_RECEP_F1_2 domain-containing protein</fullName>
    </submittedName>
</protein>
<sequence>MVTWIAVIALPVVFSVGTGPWGYHAHNGPENWEKTCQDGFRQINITILIIMM</sequence>
<proteinExistence type="predicted"/>
<name>A0A1I7X014_HETBA</name>
<accession>A0A1I7X014</accession>
<dbReference type="WBParaSite" id="Hba_10778">
    <property type="protein sequence ID" value="Hba_10778"/>
    <property type="gene ID" value="Hba_10778"/>
</dbReference>
<dbReference type="AlphaFoldDB" id="A0A1I7X014"/>
<evidence type="ECO:0000313" key="3">
    <source>
        <dbReference type="WBParaSite" id="Hba_10778"/>
    </source>
</evidence>
<keyword evidence="1" id="KW-0732">Signal</keyword>
<feature type="chain" id="PRO_5009310901" evidence="1">
    <location>
        <begin position="18"/>
        <end position="52"/>
    </location>
</feature>
<reference evidence="3" key="1">
    <citation type="submission" date="2016-11" db="UniProtKB">
        <authorList>
            <consortium name="WormBaseParasite"/>
        </authorList>
    </citation>
    <scope>IDENTIFICATION</scope>
</reference>
<evidence type="ECO:0000256" key="1">
    <source>
        <dbReference type="SAM" id="SignalP"/>
    </source>
</evidence>